<reference evidence="4" key="1">
    <citation type="submission" date="2016-10" db="EMBL/GenBank/DDBJ databases">
        <authorList>
            <person name="Varghese N."/>
            <person name="Submissions S."/>
        </authorList>
    </citation>
    <scope>NUCLEOTIDE SEQUENCE [LARGE SCALE GENOMIC DNA]</scope>
    <source>
        <strain evidence="4">ATCC 25963</strain>
    </source>
</reference>
<sequence>MADPVRVSRAILFVALVCACTQPQARPPAAEVAPTVVPPPPETSAPAADPAHADRVRDLQAAFDPEQCLGEPEARLREHPNDARLLDAGFCQEAGIATFPTFWVLDREGRLAYDLRGAAGNLREEFAWRIESLRG</sequence>
<protein>
    <recommendedName>
        <fullName evidence="5">Thioredoxin</fullName>
    </recommendedName>
</protein>
<keyword evidence="4" id="KW-1185">Reference proteome</keyword>
<feature type="signal peptide" evidence="2">
    <location>
        <begin position="1"/>
        <end position="25"/>
    </location>
</feature>
<dbReference type="RefSeq" id="WP_096329578.1">
    <property type="nucleotide sequence ID" value="NZ_FOMX01000003.1"/>
</dbReference>
<proteinExistence type="predicted"/>
<evidence type="ECO:0000313" key="3">
    <source>
        <dbReference type="EMBL" id="SFD67848.1"/>
    </source>
</evidence>
<evidence type="ECO:0000313" key="4">
    <source>
        <dbReference type="Proteomes" id="UP000199400"/>
    </source>
</evidence>
<dbReference type="AlphaFoldDB" id="A0A1I1UE10"/>
<dbReference type="PROSITE" id="PS51257">
    <property type="entry name" value="PROKAR_LIPOPROTEIN"/>
    <property type="match status" value="1"/>
</dbReference>
<gene>
    <name evidence="3" type="ORF">SAMN02745121_01102</name>
</gene>
<dbReference type="Proteomes" id="UP000199400">
    <property type="component" value="Unassembled WGS sequence"/>
</dbReference>
<dbReference type="EMBL" id="FOMX01000003">
    <property type="protein sequence ID" value="SFD67848.1"/>
    <property type="molecule type" value="Genomic_DNA"/>
</dbReference>
<name>A0A1I1UE10_9BACT</name>
<accession>A0A1I1UE10</accession>
<keyword evidence="2" id="KW-0732">Signal</keyword>
<evidence type="ECO:0008006" key="5">
    <source>
        <dbReference type="Google" id="ProtNLM"/>
    </source>
</evidence>
<evidence type="ECO:0000256" key="2">
    <source>
        <dbReference type="SAM" id="SignalP"/>
    </source>
</evidence>
<feature type="region of interest" description="Disordered" evidence="1">
    <location>
        <begin position="31"/>
        <end position="54"/>
    </location>
</feature>
<feature type="chain" id="PRO_5011732976" description="Thioredoxin" evidence="2">
    <location>
        <begin position="26"/>
        <end position="135"/>
    </location>
</feature>
<organism evidence="3 4">
    <name type="scientific">Nannocystis exedens</name>
    <dbReference type="NCBI Taxonomy" id="54"/>
    <lineage>
        <taxon>Bacteria</taxon>
        <taxon>Pseudomonadati</taxon>
        <taxon>Myxococcota</taxon>
        <taxon>Polyangia</taxon>
        <taxon>Nannocystales</taxon>
        <taxon>Nannocystaceae</taxon>
        <taxon>Nannocystis</taxon>
    </lineage>
</organism>
<evidence type="ECO:0000256" key="1">
    <source>
        <dbReference type="SAM" id="MobiDB-lite"/>
    </source>
</evidence>